<dbReference type="AlphaFoldDB" id="A0A699SD77"/>
<evidence type="ECO:0000256" key="1">
    <source>
        <dbReference type="SAM" id="MobiDB-lite"/>
    </source>
</evidence>
<feature type="region of interest" description="Disordered" evidence="1">
    <location>
        <begin position="1"/>
        <end position="50"/>
    </location>
</feature>
<sequence>AAKRRKEEVIRDPEETATPSTINHSKAKSKDKGKGILVEEPKPLKKQAQIEQDEAYAREALKRISESQEDKAAKKRKLDEEVVEIKRHLQIVPNDNDDVYTETTPLARSPCC</sequence>
<accession>A0A699SD77</accession>
<protein>
    <submittedName>
        <fullName evidence="2">Uncharacterized protein</fullName>
    </submittedName>
</protein>
<feature type="compositionally biased region" description="Basic and acidic residues" evidence="1">
    <location>
        <begin position="1"/>
        <end position="14"/>
    </location>
</feature>
<name>A0A699SD77_TANCI</name>
<dbReference type="EMBL" id="BKCJ011155165">
    <property type="protein sequence ID" value="GFC95566.1"/>
    <property type="molecule type" value="Genomic_DNA"/>
</dbReference>
<feature type="non-terminal residue" evidence="2">
    <location>
        <position position="1"/>
    </location>
</feature>
<evidence type="ECO:0000313" key="2">
    <source>
        <dbReference type="EMBL" id="GFC95566.1"/>
    </source>
</evidence>
<gene>
    <name evidence="2" type="ORF">Tci_867536</name>
</gene>
<comment type="caution">
    <text evidence="2">The sequence shown here is derived from an EMBL/GenBank/DDBJ whole genome shotgun (WGS) entry which is preliminary data.</text>
</comment>
<organism evidence="2">
    <name type="scientific">Tanacetum cinerariifolium</name>
    <name type="common">Dalmatian daisy</name>
    <name type="synonym">Chrysanthemum cinerariifolium</name>
    <dbReference type="NCBI Taxonomy" id="118510"/>
    <lineage>
        <taxon>Eukaryota</taxon>
        <taxon>Viridiplantae</taxon>
        <taxon>Streptophyta</taxon>
        <taxon>Embryophyta</taxon>
        <taxon>Tracheophyta</taxon>
        <taxon>Spermatophyta</taxon>
        <taxon>Magnoliopsida</taxon>
        <taxon>eudicotyledons</taxon>
        <taxon>Gunneridae</taxon>
        <taxon>Pentapetalae</taxon>
        <taxon>asterids</taxon>
        <taxon>campanulids</taxon>
        <taxon>Asterales</taxon>
        <taxon>Asteraceae</taxon>
        <taxon>Asteroideae</taxon>
        <taxon>Anthemideae</taxon>
        <taxon>Anthemidinae</taxon>
        <taxon>Tanacetum</taxon>
    </lineage>
</organism>
<proteinExistence type="predicted"/>
<feature type="compositionally biased region" description="Basic and acidic residues" evidence="1">
    <location>
        <begin position="28"/>
        <end position="43"/>
    </location>
</feature>
<reference evidence="2" key="1">
    <citation type="journal article" date="2019" name="Sci. Rep.">
        <title>Draft genome of Tanacetum cinerariifolium, the natural source of mosquito coil.</title>
        <authorList>
            <person name="Yamashiro T."/>
            <person name="Shiraishi A."/>
            <person name="Satake H."/>
            <person name="Nakayama K."/>
        </authorList>
    </citation>
    <scope>NUCLEOTIDE SEQUENCE</scope>
</reference>